<sequence>FWKMKRAVDGYQRVLMSWADESVRLHALKCLGRSYNVADKAFVERAAGSTWHDLVKSGVGWQLDGEKVVIRKMKAP</sequence>
<evidence type="ECO:0008006" key="3">
    <source>
        <dbReference type="Google" id="ProtNLM"/>
    </source>
</evidence>
<gene>
    <name evidence="1" type="ORF">LTR16_012118</name>
</gene>
<name>A0ABR0LHR1_9PEZI</name>
<proteinExistence type="predicted"/>
<reference evidence="1 2" key="1">
    <citation type="submission" date="2023-08" db="EMBL/GenBank/DDBJ databases">
        <title>Black Yeasts Isolated from many extreme environments.</title>
        <authorList>
            <person name="Coleine C."/>
            <person name="Stajich J.E."/>
            <person name="Selbmann L."/>
        </authorList>
    </citation>
    <scope>NUCLEOTIDE SEQUENCE [LARGE SCALE GENOMIC DNA]</scope>
    <source>
        <strain evidence="1 2">CCFEE 536</strain>
    </source>
</reference>
<dbReference type="EMBL" id="JAVRRA010020491">
    <property type="protein sequence ID" value="KAK5163997.1"/>
    <property type="molecule type" value="Genomic_DNA"/>
</dbReference>
<accession>A0ABR0LHR1</accession>
<feature type="non-terminal residue" evidence="1">
    <location>
        <position position="1"/>
    </location>
</feature>
<dbReference type="Proteomes" id="UP001357485">
    <property type="component" value="Unassembled WGS sequence"/>
</dbReference>
<organism evidence="1 2">
    <name type="scientific">Cryomyces antarcticus</name>
    <dbReference type="NCBI Taxonomy" id="329879"/>
    <lineage>
        <taxon>Eukaryota</taxon>
        <taxon>Fungi</taxon>
        <taxon>Dikarya</taxon>
        <taxon>Ascomycota</taxon>
        <taxon>Pezizomycotina</taxon>
        <taxon>Dothideomycetes</taxon>
        <taxon>Dothideomycetes incertae sedis</taxon>
        <taxon>Cryomyces</taxon>
    </lineage>
</organism>
<evidence type="ECO:0000313" key="1">
    <source>
        <dbReference type="EMBL" id="KAK5163997.1"/>
    </source>
</evidence>
<dbReference type="PANTHER" id="PTHR39398">
    <property type="entry name" value="YALI0F14311P"/>
    <property type="match status" value="1"/>
</dbReference>
<evidence type="ECO:0000313" key="2">
    <source>
        <dbReference type="Proteomes" id="UP001357485"/>
    </source>
</evidence>
<protein>
    <recommendedName>
        <fullName evidence="3">HEAT repeat domain-containing protein</fullName>
    </recommendedName>
</protein>
<comment type="caution">
    <text evidence="1">The sequence shown here is derived from an EMBL/GenBank/DDBJ whole genome shotgun (WGS) entry which is preliminary data.</text>
</comment>
<dbReference type="PANTHER" id="PTHR39398:SF1">
    <property type="entry name" value="CSN8_PSMD8_EIF3K DOMAIN-CONTAINING PROTEIN"/>
    <property type="match status" value="1"/>
</dbReference>
<keyword evidence="2" id="KW-1185">Reference proteome</keyword>